<organism evidence="2 3">
    <name type="scientific">Salix suchowensis</name>
    <dbReference type="NCBI Taxonomy" id="1278906"/>
    <lineage>
        <taxon>Eukaryota</taxon>
        <taxon>Viridiplantae</taxon>
        <taxon>Streptophyta</taxon>
        <taxon>Embryophyta</taxon>
        <taxon>Tracheophyta</taxon>
        <taxon>Spermatophyta</taxon>
        <taxon>Magnoliopsida</taxon>
        <taxon>eudicotyledons</taxon>
        <taxon>Gunneridae</taxon>
        <taxon>Pentapetalae</taxon>
        <taxon>rosids</taxon>
        <taxon>fabids</taxon>
        <taxon>Malpighiales</taxon>
        <taxon>Salicaceae</taxon>
        <taxon>Saliceae</taxon>
        <taxon>Salix</taxon>
    </lineage>
</organism>
<gene>
    <name evidence="2" type="ORF">OIU77_012503</name>
</gene>
<evidence type="ECO:0000313" key="3">
    <source>
        <dbReference type="Proteomes" id="UP001141253"/>
    </source>
</evidence>
<reference evidence="2" key="1">
    <citation type="submission" date="2022-10" db="EMBL/GenBank/DDBJ databases">
        <authorList>
            <person name="Hyden B.L."/>
            <person name="Feng K."/>
            <person name="Yates T."/>
            <person name="Jawdy S."/>
            <person name="Smart L.B."/>
            <person name="Muchero W."/>
        </authorList>
    </citation>
    <scope>NUCLEOTIDE SEQUENCE</scope>
    <source>
        <tissue evidence="2">Shoot tip</tissue>
    </source>
</reference>
<dbReference type="Proteomes" id="UP001141253">
    <property type="component" value="Chromosome 8"/>
</dbReference>
<proteinExistence type="predicted"/>
<accession>A0ABQ9A420</accession>
<comment type="caution">
    <text evidence="2">The sequence shown here is derived from an EMBL/GenBank/DDBJ whole genome shotgun (WGS) entry which is preliminary data.</text>
</comment>
<feature type="region of interest" description="Disordered" evidence="1">
    <location>
        <begin position="1"/>
        <end position="26"/>
    </location>
</feature>
<evidence type="ECO:0000313" key="2">
    <source>
        <dbReference type="EMBL" id="KAJ6322672.1"/>
    </source>
</evidence>
<name>A0ABQ9A420_9ROSI</name>
<reference evidence="2" key="2">
    <citation type="journal article" date="2023" name="Int. J. Mol. Sci.">
        <title>De Novo Assembly and Annotation of 11 Diverse Shrub Willow (Salix) Genomes Reveals Novel Gene Organization in Sex-Linked Regions.</title>
        <authorList>
            <person name="Hyden B."/>
            <person name="Feng K."/>
            <person name="Yates T.B."/>
            <person name="Jawdy S."/>
            <person name="Cereghino C."/>
            <person name="Smart L.B."/>
            <person name="Muchero W."/>
        </authorList>
    </citation>
    <scope>NUCLEOTIDE SEQUENCE</scope>
    <source>
        <tissue evidence="2">Shoot tip</tissue>
    </source>
</reference>
<dbReference type="EMBL" id="JAPFFI010000023">
    <property type="protein sequence ID" value="KAJ6322672.1"/>
    <property type="molecule type" value="Genomic_DNA"/>
</dbReference>
<sequence>MEEKKTEMANKNAKKAKSLGSPLNQAHSGRIRLRDCYKSWICRRCEDEQYKVVLGGYYYSDCASRSVLQQEVPSESGIFDRMHRIVYSLQWIVAADHPL</sequence>
<evidence type="ECO:0000256" key="1">
    <source>
        <dbReference type="SAM" id="MobiDB-lite"/>
    </source>
</evidence>
<keyword evidence="3" id="KW-1185">Reference proteome</keyword>
<protein>
    <submittedName>
        <fullName evidence="2">Uncharacterized protein</fullName>
    </submittedName>
</protein>